<dbReference type="Pfam" id="PF04542">
    <property type="entry name" value="Sigma70_r2"/>
    <property type="match status" value="1"/>
</dbReference>
<keyword evidence="10" id="KW-1185">Reference proteome</keyword>
<dbReference type="InterPro" id="IPR039425">
    <property type="entry name" value="RNA_pol_sigma-70-like"/>
</dbReference>
<dbReference type="SUPFAM" id="SSF88659">
    <property type="entry name" value="Sigma3 and sigma4 domains of RNA polymerase sigma factors"/>
    <property type="match status" value="1"/>
</dbReference>
<keyword evidence="5 6" id="KW-0804">Transcription</keyword>
<keyword evidence="2 6" id="KW-0805">Transcription regulation</keyword>
<dbReference type="InterPro" id="IPR036388">
    <property type="entry name" value="WH-like_DNA-bd_sf"/>
</dbReference>
<dbReference type="Gene3D" id="1.10.10.10">
    <property type="entry name" value="Winged helix-like DNA-binding domain superfamily/Winged helix DNA-binding domain"/>
    <property type="match status" value="1"/>
</dbReference>
<dbReference type="InterPro" id="IPR014284">
    <property type="entry name" value="RNA_pol_sigma-70_dom"/>
</dbReference>
<evidence type="ECO:0000313" key="9">
    <source>
        <dbReference type="EMBL" id="GAA0332932.1"/>
    </source>
</evidence>
<dbReference type="SUPFAM" id="SSF88946">
    <property type="entry name" value="Sigma2 domain of RNA polymerase sigma factors"/>
    <property type="match status" value="1"/>
</dbReference>
<dbReference type="RefSeq" id="WP_343799460.1">
    <property type="nucleotide sequence ID" value="NZ_BAAADJ010000023.1"/>
</dbReference>
<dbReference type="PANTHER" id="PTHR43133">
    <property type="entry name" value="RNA POLYMERASE ECF-TYPE SIGMA FACTO"/>
    <property type="match status" value="1"/>
</dbReference>
<evidence type="ECO:0000256" key="1">
    <source>
        <dbReference type="ARBA" id="ARBA00010641"/>
    </source>
</evidence>
<feature type="domain" description="RNA polymerase sigma-70 region 2" evidence="7">
    <location>
        <begin position="8"/>
        <end position="73"/>
    </location>
</feature>
<name>A0ABN0WCQ6_9BACI</name>
<dbReference type="InterPro" id="IPR013324">
    <property type="entry name" value="RNA_pol_sigma_r3/r4-like"/>
</dbReference>
<evidence type="ECO:0000256" key="5">
    <source>
        <dbReference type="ARBA" id="ARBA00023163"/>
    </source>
</evidence>
<comment type="similarity">
    <text evidence="1 6">Belongs to the sigma-70 factor family. ECF subfamily.</text>
</comment>
<evidence type="ECO:0000256" key="2">
    <source>
        <dbReference type="ARBA" id="ARBA00023015"/>
    </source>
</evidence>
<dbReference type="Gene3D" id="1.10.1740.10">
    <property type="match status" value="1"/>
</dbReference>
<evidence type="ECO:0000259" key="7">
    <source>
        <dbReference type="Pfam" id="PF04542"/>
    </source>
</evidence>
<dbReference type="Pfam" id="PF08281">
    <property type="entry name" value="Sigma70_r4_2"/>
    <property type="match status" value="1"/>
</dbReference>
<dbReference type="EMBL" id="BAAADJ010000023">
    <property type="protein sequence ID" value="GAA0332932.1"/>
    <property type="molecule type" value="Genomic_DNA"/>
</dbReference>
<gene>
    <name evidence="9" type="ORF">GCM10008967_24550</name>
</gene>
<dbReference type="PROSITE" id="PS01063">
    <property type="entry name" value="SIGMA70_ECF"/>
    <property type="match status" value="1"/>
</dbReference>
<dbReference type="PANTHER" id="PTHR43133:SF8">
    <property type="entry name" value="RNA POLYMERASE SIGMA FACTOR HI_1459-RELATED"/>
    <property type="match status" value="1"/>
</dbReference>
<accession>A0ABN0WCQ6</accession>
<evidence type="ECO:0000256" key="6">
    <source>
        <dbReference type="RuleBase" id="RU000716"/>
    </source>
</evidence>
<keyword evidence="4 6" id="KW-0238">DNA-binding</keyword>
<dbReference type="InterPro" id="IPR013325">
    <property type="entry name" value="RNA_pol_sigma_r2"/>
</dbReference>
<dbReference type="InterPro" id="IPR013249">
    <property type="entry name" value="RNA_pol_sigma70_r4_t2"/>
</dbReference>
<dbReference type="InterPro" id="IPR000838">
    <property type="entry name" value="RNA_pol_sigma70_ECF_CS"/>
</dbReference>
<evidence type="ECO:0000256" key="4">
    <source>
        <dbReference type="ARBA" id="ARBA00023125"/>
    </source>
</evidence>
<protein>
    <recommendedName>
        <fullName evidence="6">RNA polymerase sigma factor</fullName>
    </recommendedName>
</protein>
<proteinExistence type="inferred from homology"/>
<feature type="domain" description="RNA polymerase sigma factor 70 region 4 type 2" evidence="8">
    <location>
        <begin position="104"/>
        <end position="149"/>
    </location>
</feature>
<comment type="caution">
    <text evidence="9">The sequence shown here is derived from an EMBL/GenBank/DDBJ whole genome shotgun (WGS) entry which is preliminary data.</text>
</comment>
<evidence type="ECO:0000313" key="10">
    <source>
        <dbReference type="Proteomes" id="UP001500782"/>
    </source>
</evidence>
<dbReference type="InterPro" id="IPR007627">
    <property type="entry name" value="RNA_pol_sigma70_r2"/>
</dbReference>
<reference evidence="9 10" key="1">
    <citation type="journal article" date="2019" name="Int. J. Syst. Evol. Microbiol.">
        <title>The Global Catalogue of Microorganisms (GCM) 10K type strain sequencing project: providing services to taxonomists for standard genome sequencing and annotation.</title>
        <authorList>
            <consortium name="The Broad Institute Genomics Platform"/>
            <consortium name="The Broad Institute Genome Sequencing Center for Infectious Disease"/>
            <person name="Wu L."/>
            <person name="Ma J."/>
        </authorList>
    </citation>
    <scope>NUCLEOTIDE SEQUENCE [LARGE SCALE GENOMIC DNA]</scope>
    <source>
        <strain evidence="9 10">JCM 9731</strain>
    </source>
</reference>
<keyword evidence="3 6" id="KW-0731">Sigma factor</keyword>
<evidence type="ECO:0000259" key="8">
    <source>
        <dbReference type="Pfam" id="PF08281"/>
    </source>
</evidence>
<organism evidence="9 10">
    <name type="scientific">Bacillus carboniphilus</name>
    <dbReference type="NCBI Taxonomy" id="86663"/>
    <lineage>
        <taxon>Bacteria</taxon>
        <taxon>Bacillati</taxon>
        <taxon>Bacillota</taxon>
        <taxon>Bacilli</taxon>
        <taxon>Bacillales</taxon>
        <taxon>Bacillaceae</taxon>
        <taxon>Bacillus</taxon>
    </lineage>
</organism>
<dbReference type="NCBIfam" id="TIGR02937">
    <property type="entry name" value="sigma70-ECF"/>
    <property type="match status" value="1"/>
</dbReference>
<sequence>MEEDQVIFDTYYSKLLKYCVQITGSYNDAEDLAQESILKVIKAIKHEPTRLITNSFLYTVAKNLWLDMNRKKRVSTSPISDSETEGSYEEASFKTRELLEILAGRLPINYMVVLLLIDVFQFTAKETASVMKSTEGAIRITLNRARKKLHAFGKVDDYLAPPKYKQENQESLLNVFVEAFVKKDPQMIYDSYIQLTQIGIRISTLKLRDGKYYFTVRDRDGNILMLSS</sequence>
<dbReference type="Proteomes" id="UP001500782">
    <property type="component" value="Unassembled WGS sequence"/>
</dbReference>
<evidence type="ECO:0000256" key="3">
    <source>
        <dbReference type="ARBA" id="ARBA00023082"/>
    </source>
</evidence>